<organism evidence="1 2">
    <name type="scientific">Persicobacter psychrovividus</name>
    <dbReference type="NCBI Taxonomy" id="387638"/>
    <lineage>
        <taxon>Bacteria</taxon>
        <taxon>Pseudomonadati</taxon>
        <taxon>Bacteroidota</taxon>
        <taxon>Cytophagia</taxon>
        <taxon>Cytophagales</taxon>
        <taxon>Persicobacteraceae</taxon>
        <taxon>Persicobacter</taxon>
    </lineage>
</organism>
<proteinExistence type="predicted"/>
<evidence type="ECO:0000313" key="2">
    <source>
        <dbReference type="Proteomes" id="UP001354989"/>
    </source>
</evidence>
<protein>
    <recommendedName>
        <fullName evidence="3">Type IX secretion system protein PorQ</fullName>
    </recommendedName>
</protein>
<evidence type="ECO:0008006" key="3">
    <source>
        <dbReference type="Google" id="ProtNLM"/>
    </source>
</evidence>
<dbReference type="NCBIfam" id="NF033709">
    <property type="entry name" value="PorV_fam"/>
    <property type="match status" value="1"/>
</dbReference>
<name>A0ABM7VBH6_9BACT</name>
<sequence>MNTRFTLFFSGLLLLVQYSYGQSLKGGAYALLNAPYSAKSAAMGTVMPSNYFDDGAAFVSNPAAALPSFDQHLGIHYTSRFAGIQQGLVTYQFSMPKTGSWAVSAQYLHFGTMQGYDPSGNPEGTFTAGDYLIAITKQHQVGNFSVGLSAKFINSKIESYAASAMLFDAGILFIHPEHEFSAGLVLKNFGFNLRNFDTEPVNLPFDVQLGATFKPDHMPVRFSVAASYLPHDAPYLGQNEQENTTLKDAFRYFNIGTEFLIHKNVHLMAGYNQDIRASLGLQDKKGLSGFAFGGRILVKKWTIDYTYAAYHAAGGAHFVSLSTNLSHFKFRN</sequence>
<gene>
    <name evidence="1" type="ORF">PEPS_05780</name>
</gene>
<dbReference type="RefSeq" id="WP_338397596.1">
    <property type="nucleotide sequence ID" value="NZ_AP025292.1"/>
</dbReference>
<dbReference type="EMBL" id="AP025292">
    <property type="protein sequence ID" value="BDC98297.1"/>
    <property type="molecule type" value="Genomic_DNA"/>
</dbReference>
<accession>A0ABM7VBH6</accession>
<dbReference type="NCBIfam" id="NF033711">
    <property type="entry name" value="T9SS_PorQ"/>
    <property type="match status" value="1"/>
</dbReference>
<keyword evidence="2" id="KW-1185">Reference proteome</keyword>
<evidence type="ECO:0000313" key="1">
    <source>
        <dbReference type="EMBL" id="BDC98297.1"/>
    </source>
</evidence>
<dbReference type="Proteomes" id="UP001354989">
    <property type="component" value="Chromosome"/>
</dbReference>
<reference evidence="1 2" key="1">
    <citation type="submission" date="2021-12" db="EMBL/GenBank/DDBJ databases">
        <title>Genome sequencing of bacteria with rrn-lacking chromosome and rrn-plasmid.</title>
        <authorList>
            <person name="Anda M."/>
            <person name="Iwasaki W."/>
        </authorList>
    </citation>
    <scope>NUCLEOTIDE SEQUENCE [LARGE SCALE GENOMIC DNA]</scope>
    <source>
        <strain evidence="1 2">NBRC 101262</strain>
    </source>
</reference>